<dbReference type="PANTHER" id="PTHR43691">
    <property type="entry name" value="URIDINE PHOSPHORYLASE"/>
    <property type="match status" value="1"/>
</dbReference>
<dbReference type="Pfam" id="PF01048">
    <property type="entry name" value="PNP_UDP_1"/>
    <property type="match status" value="1"/>
</dbReference>
<comment type="catalytic activity">
    <reaction evidence="3">
        <text>uridine + phosphate = alpha-D-ribose 1-phosphate + uracil</text>
        <dbReference type="Rhea" id="RHEA:24388"/>
        <dbReference type="ChEBI" id="CHEBI:16704"/>
        <dbReference type="ChEBI" id="CHEBI:17568"/>
        <dbReference type="ChEBI" id="CHEBI:43474"/>
        <dbReference type="ChEBI" id="CHEBI:57720"/>
        <dbReference type="EC" id="2.4.2.3"/>
    </reaction>
</comment>
<evidence type="ECO:0000256" key="1">
    <source>
        <dbReference type="ARBA" id="ARBA00011888"/>
    </source>
</evidence>
<dbReference type="InterPro" id="IPR000845">
    <property type="entry name" value="Nucleoside_phosphorylase_d"/>
</dbReference>
<dbReference type="EMBL" id="AZHW01000230">
    <property type="protein sequence ID" value="ETX01469.1"/>
    <property type="molecule type" value="Genomic_DNA"/>
</dbReference>
<dbReference type="GO" id="GO:0004850">
    <property type="term" value="F:uridine phosphorylase activity"/>
    <property type="evidence" value="ECO:0007669"/>
    <property type="project" value="UniProtKB-EC"/>
</dbReference>
<protein>
    <recommendedName>
        <fullName evidence="2">Uridine phosphorylase</fullName>
        <ecNumber evidence="1">2.4.2.3</ecNumber>
    </recommendedName>
</protein>
<dbReference type="EC" id="2.4.2.3" evidence="1"/>
<dbReference type="AlphaFoldDB" id="W4LTT8"/>
<evidence type="ECO:0000256" key="3">
    <source>
        <dbReference type="ARBA" id="ARBA00048447"/>
    </source>
</evidence>
<dbReference type="PATRIC" id="fig|1429438.4.peg.1559"/>
<dbReference type="PANTHER" id="PTHR43691:SF11">
    <property type="entry name" value="FI09636P-RELATED"/>
    <property type="match status" value="1"/>
</dbReference>
<evidence type="ECO:0000256" key="2">
    <source>
        <dbReference type="ARBA" id="ARBA00021980"/>
    </source>
</evidence>
<dbReference type="SUPFAM" id="SSF53167">
    <property type="entry name" value="Purine and uridine phosphorylases"/>
    <property type="match status" value="1"/>
</dbReference>
<evidence type="ECO:0000313" key="5">
    <source>
        <dbReference type="EMBL" id="ETX01469.1"/>
    </source>
</evidence>
<evidence type="ECO:0000259" key="4">
    <source>
        <dbReference type="Pfam" id="PF01048"/>
    </source>
</evidence>
<keyword evidence="6" id="KW-1185">Reference proteome</keyword>
<evidence type="ECO:0000313" key="6">
    <source>
        <dbReference type="Proteomes" id="UP000019141"/>
    </source>
</evidence>
<dbReference type="InterPro" id="IPR035994">
    <property type="entry name" value="Nucleoside_phosphorylase_sf"/>
</dbReference>
<dbReference type="Proteomes" id="UP000019141">
    <property type="component" value="Unassembled WGS sequence"/>
</dbReference>
<dbReference type="Gene3D" id="3.40.50.1580">
    <property type="entry name" value="Nucleoside phosphorylase domain"/>
    <property type="match status" value="1"/>
</dbReference>
<gene>
    <name evidence="5" type="ORF">ETSY1_07245</name>
</gene>
<sequence length="262" mass="28077">MASFFSSESSARIEPNHFIAHVLAARGLAPHDLDLRPTVVLALIPELERHLIKTLGSPPPNPHPIQRQTWYNPDACAFSVMVSPMGAPVAVMLLEQLIALGARRFIYLGFCGALNPAYRIGDCFVPTTGIREEGTSYHYLPAGVVPAASGALNALVLDEAATQGVAVQSGPIWTTDALYRETALKIQRFQAAGVHAVDMEMAALFAVAQLRDCEVGAILIVSDECYHPTWQPGFHAPPFRQGCRAAVALSIAAANRAAGQVE</sequence>
<comment type="caution">
    <text evidence="5">The sequence shown here is derived from an EMBL/GenBank/DDBJ whole genome shotgun (WGS) entry which is preliminary data.</text>
</comment>
<proteinExistence type="predicted"/>
<dbReference type="GO" id="GO:0005829">
    <property type="term" value="C:cytosol"/>
    <property type="evidence" value="ECO:0007669"/>
    <property type="project" value="TreeGrafter"/>
</dbReference>
<feature type="domain" description="Nucleoside phosphorylase" evidence="4">
    <location>
        <begin position="79"/>
        <end position="225"/>
    </location>
</feature>
<name>W4LTT8_ENTF1</name>
<dbReference type="CDD" id="cd09007">
    <property type="entry name" value="NP-I_spr0068"/>
    <property type="match status" value="1"/>
</dbReference>
<organism evidence="5 6">
    <name type="scientific">Entotheonella factor</name>
    <dbReference type="NCBI Taxonomy" id="1429438"/>
    <lineage>
        <taxon>Bacteria</taxon>
        <taxon>Pseudomonadati</taxon>
        <taxon>Nitrospinota/Tectimicrobiota group</taxon>
        <taxon>Candidatus Tectimicrobiota</taxon>
        <taxon>Candidatus Entotheonellia</taxon>
        <taxon>Candidatus Entotheonellales</taxon>
        <taxon>Candidatus Entotheonellaceae</taxon>
        <taxon>Candidatus Entotheonella</taxon>
    </lineage>
</organism>
<reference evidence="5 6" key="1">
    <citation type="journal article" date="2014" name="Nature">
        <title>An environmental bacterial taxon with a large and distinct metabolic repertoire.</title>
        <authorList>
            <person name="Wilson M.C."/>
            <person name="Mori T."/>
            <person name="Ruckert C."/>
            <person name="Uria A.R."/>
            <person name="Helf M.J."/>
            <person name="Takada K."/>
            <person name="Gernert C."/>
            <person name="Steffens U.A."/>
            <person name="Heycke N."/>
            <person name="Schmitt S."/>
            <person name="Rinke C."/>
            <person name="Helfrich E.J."/>
            <person name="Brachmann A.O."/>
            <person name="Gurgui C."/>
            <person name="Wakimoto T."/>
            <person name="Kracht M."/>
            <person name="Crusemann M."/>
            <person name="Hentschel U."/>
            <person name="Abe I."/>
            <person name="Matsunaga S."/>
            <person name="Kalinowski J."/>
            <person name="Takeyama H."/>
            <person name="Piel J."/>
        </authorList>
    </citation>
    <scope>NUCLEOTIDE SEQUENCE [LARGE SCALE GENOMIC DNA]</scope>
    <source>
        <strain evidence="6">TSY1</strain>
    </source>
</reference>
<dbReference type="HOGENOM" id="CLU_068457_1_0_7"/>
<dbReference type="GO" id="GO:0009116">
    <property type="term" value="P:nucleoside metabolic process"/>
    <property type="evidence" value="ECO:0007669"/>
    <property type="project" value="InterPro"/>
</dbReference>
<accession>W4LTT8</accession>